<dbReference type="PRINTS" id="PR00019">
    <property type="entry name" value="LEURICHRPT"/>
</dbReference>
<feature type="signal peptide" evidence="12">
    <location>
        <begin position="1"/>
        <end position="23"/>
    </location>
</feature>
<dbReference type="Pfam" id="PF00560">
    <property type="entry name" value="LRR_1"/>
    <property type="match status" value="6"/>
</dbReference>
<keyword evidence="5 11" id="KW-0812">Transmembrane</keyword>
<dbReference type="InterPro" id="IPR003591">
    <property type="entry name" value="Leu-rich_rpt_typical-subtyp"/>
</dbReference>
<evidence type="ECO:0000256" key="4">
    <source>
        <dbReference type="ARBA" id="ARBA00022614"/>
    </source>
</evidence>
<dbReference type="Pfam" id="PF08263">
    <property type="entry name" value="LRRNT_2"/>
    <property type="match status" value="1"/>
</dbReference>
<evidence type="ECO:0000256" key="7">
    <source>
        <dbReference type="ARBA" id="ARBA00022737"/>
    </source>
</evidence>
<dbReference type="GO" id="GO:0005886">
    <property type="term" value="C:plasma membrane"/>
    <property type="evidence" value="ECO:0007669"/>
    <property type="project" value="UniProtKB-SubCell"/>
</dbReference>
<evidence type="ECO:0000256" key="10">
    <source>
        <dbReference type="ARBA" id="ARBA00023180"/>
    </source>
</evidence>
<evidence type="ECO:0000259" key="13">
    <source>
        <dbReference type="Pfam" id="PF08263"/>
    </source>
</evidence>
<evidence type="ECO:0000313" key="15">
    <source>
        <dbReference type="Proteomes" id="UP001311915"/>
    </source>
</evidence>
<dbReference type="SUPFAM" id="SSF52058">
    <property type="entry name" value="L domain-like"/>
    <property type="match status" value="2"/>
</dbReference>
<accession>A0AAV9KPV7</accession>
<dbReference type="PANTHER" id="PTHR48063:SF112">
    <property type="entry name" value="RECEPTOR LIKE PROTEIN 30-LIKE"/>
    <property type="match status" value="1"/>
</dbReference>
<evidence type="ECO:0000256" key="5">
    <source>
        <dbReference type="ARBA" id="ARBA00022692"/>
    </source>
</evidence>
<evidence type="ECO:0000256" key="6">
    <source>
        <dbReference type="ARBA" id="ARBA00022729"/>
    </source>
</evidence>
<protein>
    <recommendedName>
        <fullName evidence="13">Leucine-rich repeat-containing N-terminal plant-type domain-containing protein</fullName>
    </recommendedName>
</protein>
<dbReference type="PROSITE" id="PS51450">
    <property type="entry name" value="LRR"/>
    <property type="match status" value="1"/>
</dbReference>
<evidence type="ECO:0000256" key="2">
    <source>
        <dbReference type="ARBA" id="ARBA00009592"/>
    </source>
</evidence>
<evidence type="ECO:0000313" key="14">
    <source>
        <dbReference type="EMBL" id="KAK4715496.1"/>
    </source>
</evidence>
<comment type="caution">
    <text evidence="14">The sequence shown here is derived from an EMBL/GenBank/DDBJ whole genome shotgun (WGS) entry which is preliminary data.</text>
</comment>
<keyword evidence="7" id="KW-0677">Repeat</keyword>
<dbReference type="SMART" id="SM00365">
    <property type="entry name" value="LRR_SD22"/>
    <property type="match status" value="6"/>
</dbReference>
<evidence type="ECO:0000256" key="1">
    <source>
        <dbReference type="ARBA" id="ARBA00004251"/>
    </source>
</evidence>
<dbReference type="PANTHER" id="PTHR48063">
    <property type="entry name" value="LRR RECEPTOR-LIKE KINASE"/>
    <property type="match status" value="1"/>
</dbReference>
<dbReference type="Gene3D" id="3.80.10.10">
    <property type="entry name" value="Ribonuclease Inhibitor"/>
    <property type="match status" value="4"/>
</dbReference>
<reference evidence="14 15" key="1">
    <citation type="submission" date="2023-10" db="EMBL/GenBank/DDBJ databases">
        <title>Genome-Wide Identification Analysis in wild type Solanum Pinnatisectum Reveals Some Genes Defensing Phytophthora Infestans.</title>
        <authorList>
            <person name="Sun C."/>
        </authorList>
    </citation>
    <scope>NUCLEOTIDE SEQUENCE [LARGE SCALE GENOMIC DNA]</scope>
    <source>
        <strain evidence="14">LQN</strain>
        <tissue evidence="14">Leaf</tissue>
    </source>
</reference>
<evidence type="ECO:0000256" key="9">
    <source>
        <dbReference type="ARBA" id="ARBA00023136"/>
    </source>
</evidence>
<gene>
    <name evidence="14" type="ORF">R3W88_013834</name>
</gene>
<proteinExistence type="inferred from homology"/>
<keyword evidence="8 11" id="KW-1133">Transmembrane helix</keyword>
<evidence type="ECO:0000256" key="12">
    <source>
        <dbReference type="SAM" id="SignalP"/>
    </source>
</evidence>
<dbReference type="FunFam" id="3.80.10.10:FF:000041">
    <property type="entry name" value="LRR receptor-like serine/threonine-protein kinase ERECTA"/>
    <property type="match status" value="1"/>
</dbReference>
<comment type="subcellular location">
    <subcellularLocation>
        <location evidence="1">Cell membrane</location>
        <topology evidence="1">Single-pass type I membrane protein</topology>
    </subcellularLocation>
</comment>
<keyword evidence="10" id="KW-0325">Glycoprotein</keyword>
<sequence length="905" mass="101767">MNYHPFLILLLLVFVTNLDVGFTKTHHSNTTCSENDQKALIEFKNGLIDNSNRLSSWTGQNCCKWDGVFCDEKTGNVVKIDLHYKNYLLDGEYPQRVLDNHTKNFLGGELSPSLVKLKHLSYLDLSHNYFSSIQIPPFFGLLMNLRFLNLSCAGFGGYIPKNLGNLSRLEHLYLGGCYGYVMGPGNDLRVDSLSWISKFSSLKSFDLSQLVIEDTKDLWNSINMLPSLLSLNLEGCNLNILPSFTQVNFTSLTSRIPPWFSNLTRLMNLDLGQNKFDDPTNVLEKLSSLRVLDVSSNGFGDSLLSSLSKLNNLVYLDLLGNGIHFSSLHLLGNLTSLSVLKLRLNVLKGLIPEDNEISGLLPTLIRDPSSCLENRLKELYIGNTKFSDFFPEGISMHKNLEVINSTNSLLYGEIPYSISKLSNLRFLRIANNKLNGIIPSSIGQLSNLEELDISENLFTGIVSELHFVKLSKLMKLHLSKNENLVLNVSSNWYPTFQVKEIGRASVKVGPNFPQWLQKLSILDTLIMSDANISDMIPNWLSNITLFMTTLDLSVNKLVGGISVLCDAQLLKSIDLSKNLLSRRIPSCLSNLEELRSLNLADNSLEGEIPSSLGDLPLKFLHLQKNNLQGKIPLSFQNLTWLERLDLGENKLKDVFPTWIGEKLQNLELLRLNSNQFYGVIPLELCQISSLCWLNLAGNNLYGTIPNKMALLFVNKLIRSMFILLQGVHDKFHRMPVIVGEQILLLRILDLSENKLVGGIPKELTKLVDLQYLNLSRNSDLKQLESLDLSHNKLSGSIPQSLASLNYLSYMNLSYNYFSGPIPTGNQLQSLDDQSFYKSCNANGTSHVNEQTPHGDDHDQDVDEHKWFYAGIAPGFCVGFLGVLFILYKIRNRGVVHVFQCLARHL</sequence>
<keyword evidence="6 12" id="KW-0732">Signal</keyword>
<name>A0AAV9KPV7_9SOLN</name>
<dbReference type="SMART" id="SM00369">
    <property type="entry name" value="LRR_TYP"/>
    <property type="match status" value="9"/>
</dbReference>
<dbReference type="Proteomes" id="UP001311915">
    <property type="component" value="Unassembled WGS sequence"/>
</dbReference>
<dbReference type="Pfam" id="PF13855">
    <property type="entry name" value="LRR_8"/>
    <property type="match status" value="2"/>
</dbReference>
<evidence type="ECO:0000256" key="8">
    <source>
        <dbReference type="ARBA" id="ARBA00022989"/>
    </source>
</evidence>
<dbReference type="InterPro" id="IPR032675">
    <property type="entry name" value="LRR_dom_sf"/>
</dbReference>
<dbReference type="FunFam" id="3.80.10.10:FF:000095">
    <property type="entry name" value="LRR receptor-like serine/threonine-protein kinase GSO1"/>
    <property type="match status" value="1"/>
</dbReference>
<keyword evidence="15" id="KW-1185">Reference proteome</keyword>
<keyword evidence="9 11" id="KW-0472">Membrane</keyword>
<dbReference type="GO" id="GO:0050832">
    <property type="term" value="P:defense response to fungus"/>
    <property type="evidence" value="ECO:0007669"/>
    <property type="project" value="UniProtKB-ARBA"/>
</dbReference>
<evidence type="ECO:0000256" key="3">
    <source>
        <dbReference type="ARBA" id="ARBA00022475"/>
    </source>
</evidence>
<dbReference type="InterPro" id="IPR001611">
    <property type="entry name" value="Leu-rich_rpt"/>
</dbReference>
<dbReference type="EMBL" id="JAWPEI010000009">
    <property type="protein sequence ID" value="KAK4715496.1"/>
    <property type="molecule type" value="Genomic_DNA"/>
</dbReference>
<dbReference type="AlphaFoldDB" id="A0AAV9KPV7"/>
<dbReference type="InterPro" id="IPR013210">
    <property type="entry name" value="LRR_N_plant-typ"/>
</dbReference>
<organism evidence="14 15">
    <name type="scientific">Solanum pinnatisectum</name>
    <name type="common">tansyleaf nightshade</name>
    <dbReference type="NCBI Taxonomy" id="50273"/>
    <lineage>
        <taxon>Eukaryota</taxon>
        <taxon>Viridiplantae</taxon>
        <taxon>Streptophyta</taxon>
        <taxon>Embryophyta</taxon>
        <taxon>Tracheophyta</taxon>
        <taxon>Spermatophyta</taxon>
        <taxon>Magnoliopsida</taxon>
        <taxon>eudicotyledons</taxon>
        <taxon>Gunneridae</taxon>
        <taxon>Pentapetalae</taxon>
        <taxon>asterids</taxon>
        <taxon>lamiids</taxon>
        <taxon>Solanales</taxon>
        <taxon>Solanaceae</taxon>
        <taxon>Solanoideae</taxon>
        <taxon>Solaneae</taxon>
        <taxon>Solanum</taxon>
    </lineage>
</organism>
<evidence type="ECO:0000256" key="11">
    <source>
        <dbReference type="SAM" id="Phobius"/>
    </source>
</evidence>
<feature type="transmembrane region" description="Helical" evidence="11">
    <location>
        <begin position="866"/>
        <end position="887"/>
    </location>
</feature>
<keyword evidence="4" id="KW-0433">Leucine-rich repeat</keyword>
<dbReference type="InterPro" id="IPR046956">
    <property type="entry name" value="RLP23-like"/>
</dbReference>
<feature type="domain" description="Leucine-rich repeat-containing N-terminal plant-type" evidence="13">
    <location>
        <begin position="34"/>
        <end position="71"/>
    </location>
</feature>
<comment type="similarity">
    <text evidence="2">Belongs to the RLP family.</text>
</comment>
<keyword evidence="3" id="KW-1003">Cell membrane</keyword>
<feature type="chain" id="PRO_5043911545" description="Leucine-rich repeat-containing N-terminal plant-type domain-containing protein" evidence="12">
    <location>
        <begin position="24"/>
        <end position="905"/>
    </location>
</feature>